<dbReference type="GO" id="GO:0000160">
    <property type="term" value="P:phosphorelay signal transduction system"/>
    <property type="evidence" value="ECO:0007669"/>
    <property type="project" value="InterPro"/>
</dbReference>
<dbReference type="AlphaFoldDB" id="A0A8J6TXI1"/>
<proteinExistence type="predicted"/>
<dbReference type="PROSITE" id="PS51755">
    <property type="entry name" value="OMPR_PHOB"/>
    <property type="match status" value="1"/>
</dbReference>
<accession>A0A8J6TXI1</accession>
<evidence type="ECO:0000256" key="1">
    <source>
        <dbReference type="ARBA" id="ARBA00023125"/>
    </source>
</evidence>
<protein>
    <submittedName>
        <fullName evidence="4">Response regulator transcription factor</fullName>
    </submittedName>
</protein>
<dbReference type="InterPro" id="IPR001867">
    <property type="entry name" value="OmpR/PhoB-type_DNA-bd"/>
</dbReference>
<dbReference type="GO" id="GO:0003677">
    <property type="term" value="F:DNA binding"/>
    <property type="evidence" value="ECO:0007669"/>
    <property type="project" value="UniProtKB-UniRule"/>
</dbReference>
<sequence>MSKLIVIECSDEKSDRLAKQIKDIVAEYEYQPFRGPGKVYEFGPLRIDQPQQEVTIHGNFVSLSRREFQILGLFASHPSEALPCDFLHNAIWPHPDMEHGIEEVIGQVESLKKKLRLETLDANCRIIEENTQRGPGYRFAVSAK</sequence>
<name>A0A8J6TXI1_9FIRM</name>
<dbReference type="Pfam" id="PF00486">
    <property type="entry name" value="Trans_reg_C"/>
    <property type="match status" value="1"/>
</dbReference>
<evidence type="ECO:0000256" key="2">
    <source>
        <dbReference type="PROSITE-ProRule" id="PRU01091"/>
    </source>
</evidence>
<dbReference type="SUPFAM" id="SSF46894">
    <property type="entry name" value="C-terminal effector domain of the bipartite response regulators"/>
    <property type="match status" value="1"/>
</dbReference>
<evidence type="ECO:0000259" key="3">
    <source>
        <dbReference type="PROSITE" id="PS51755"/>
    </source>
</evidence>
<dbReference type="Proteomes" id="UP000632659">
    <property type="component" value="Unassembled WGS sequence"/>
</dbReference>
<gene>
    <name evidence="4" type="ORF">H8702_09080</name>
</gene>
<evidence type="ECO:0000313" key="5">
    <source>
        <dbReference type="Proteomes" id="UP000632659"/>
    </source>
</evidence>
<dbReference type="InterPro" id="IPR036388">
    <property type="entry name" value="WH-like_DNA-bd_sf"/>
</dbReference>
<dbReference type="EMBL" id="JACRTL010000005">
    <property type="protein sequence ID" value="MBC8611260.1"/>
    <property type="molecule type" value="Genomic_DNA"/>
</dbReference>
<feature type="DNA-binding region" description="OmpR/PhoB-type" evidence="2">
    <location>
        <begin position="37"/>
        <end position="141"/>
    </location>
</feature>
<dbReference type="Gene3D" id="1.10.10.10">
    <property type="entry name" value="Winged helix-like DNA-binding domain superfamily/Winged helix DNA-binding domain"/>
    <property type="match status" value="1"/>
</dbReference>
<evidence type="ECO:0000313" key="4">
    <source>
        <dbReference type="EMBL" id="MBC8611260.1"/>
    </source>
</evidence>
<feature type="domain" description="OmpR/PhoB-type" evidence="3">
    <location>
        <begin position="37"/>
        <end position="141"/>
    </location>
</feature>
<organism evidence="4 5">
    <name type="scientific">Massiliimalia timonensis</name>
    <dbReference type="NCBI Taxonomy" id="1987501"/>
    <lineage>
        <taxon>Bacteria</taxon>
        <taxon>Bacillati</taxon>
        <taxon>Bacillota</taxon>
        <taxon>Clostridia</taxon>
        <taxon>Eubacteriales</taxon>
        <taxon>Oscillospiraceae</taxon>
        <taxon>Massiliimalia</taxon>
    </lineage>
</organism>
<reference evidence="4" key="1">
    <citation type="submission" date="2020-08" db="EMBL/GenBank/DDBJ databases">
        <title>Genome public.</title>
        <authorList>
            <person name="Liu C."/>
            <person name="Sun Q."/>
        </authorList>
    </citation>
    <scope>NUCLEOTIDE SEQUENCE</scope>
    <source>
        <strain evidence="4">NSJ-15</strain>
    </source>
</reference>
<dbReference type="GO" id="GO:0006355">
    <property type="term" value="P:regulation of DNA-templated transcription"/>
    <property type="evidence" value="ECO:0007669"/>
    <property type="project" value="InterPro"/>
</dbReference>
<dbReference type="RefSeq" id="WP_117756012.1">
    <property type="nucleotide sequence ID" value="NZ_JACRTL010000005.1"/>
</dbReference>
<dbReference type="InterPro" id="IPR016032">
    <property type="entry name" value="Sig_transdc_resp-reg_C-effctor"/>
</dbReference>
<dbReference type="CDD" id="cd00383">
    <property type="entry name" value="trans_reg_C"/>
    <property type="match status" value="1"/>
</dbReference>
<keyword evidence="5" id="KW-1185">Reference proteome</keyword>
<comment type="caution">
    <text evidence="4">The sequence shown here is derived from an EMBL/GenBank/DDBJ whole genome shotgun (WGS) entry which is preliminary data.</text>
</comment>
<keyword evidence="1 2" id="KW-0238">DNA-binding</keyword>